<proteinExistence type="predicted"/>
<organism evidence="1 2">
    <name type="scientific">Micromonospora auratinigra</name>
    <dbReference type="NCBI Taxonomy" id="261654"/>
    <lineage>
        <taxon>Bacteria</taxon>
        <taxon>Bacillati</taxon>
        <taxon>Actinomycetota</taxon>
        <taxon>Actinomycetes</taxon>
        <taxon>Micromonosporales</taxon>
        <taxon>Micromonosporaceae</taxon>
        <taxon>Micromonospora</taxon>
    </lineage>
</organism>
<dbReference type="EMBL" id="LT594323">
    <property type="protein sequence ID" value="SBT39021.1"/>
    <property type="molecule type" value="Genomic_DNA"/>
</dbReference>
<dbReference type="PATRIC" id="fig|261654.4.peg.777"/>
<dbReference type="STRING" id="261654.GA0070611_0757"/>
<protein>
    <submittedName>
        <fullName evidence="1">Uncharacterized protein</fullName>
    </submittedName>
</protein>
<accession>A0A1A8Z508</accession>
<reference evidence="2" key="1">
    <citation type="submission" date="2016-06" db="EMBL/GenBank/DDBJ databases">
        <authorList>
            <person name="Varghese N."/>
            <person name="Submissions Spin"/>
        </authorList>
    </citation>
    <scope>NUCLEOTIDE SEQUENCE [LARGE SCALE GENOMIC DNA]</scope>
    <source>
        <strain evidence="2">DSM 44815</strain>
    </source>
</reference>
<evidence type="ECO:0000313" key="1">
    <source>
        <dbReference type="EMBL" id="SBT39021.1"/>
    </source>
</evidence>
<dbReference type="AlphaFoldDB" id="A0A1A8Z508"/>
<dbReference type="RefSeq" id="WP_091657404.1">
    <property type="nucleotide sequence ID" value="NZ_LT594323.1"/>
</dbReference>
<evidence type="ECO:0000313" key="2">
    <source>
        <dbReference type="Proteomes" id="UP000199385"/>
    </source>
</evidence>
<keyword evidence="2" id="KW-1185">Reference proteome</keyword>
<gene>
    <name evidence="1" type="ORF">GA0070611_0757</name>
</gene>
<name>A0A1A8Z508_9ACTN</name>
<dbReference type="Proteomes" id="UP000199385">
    <property type="component" value="Chromosome I"/>
</dbReference>
<sequence length="118" mass="13010">MHHPDDALTEDELAAIEERAAAATPGPWHVRLLDDDHAANLVAVGTTPDTGRDSRWPKFAAGELVAATLVQFPHRYVDCADERWDENALFIAHAREDIPRLVAEIRRLRSGIGPTDAP</sequence>
<dbReference type="OrthoDB" id="7582652at2"/>